<proteinExistence type="inferred from homology"/>
<comment type="catalytic activity">
    <reaction evidence="1">
        <text>Hydrolysis of terminal, non-reducing beta-D-glucosyl residues with release of beta-D-glucose.</text>
        <dbReference type="EC" id="3.2.1.21"/>
    </reaction>
</comment>
<reference evidence="10" key="1">
    <citation type="journal article" date="2019" name="Int. J. Syst. Evol. Microbiol.">
        <title>The Global Catalogue of Microorganisms (GCM) 10K type strain sequencing project: providing services to taxonomists for standard genome sequencing and annotation.</title>
        <authorList>
            <consortium name="The Broad Institute Genomics Platform"/>
            <consortium name="The Broad Institute Genome Sequencing Center for Infectious Disease"/>
            <person name="Wu L."/>
            <person name="Ma J."/>
        </authorList>
    </citation>
    <scope>NUCLEOTIDE SEQUENCE [LARGE SCALE GENOMIC DNA]</scope>
    <source>
        <strain evidence="10">JCM 17326</strain>
    </source>
</reference>
<gene>
    <name evidence="9" type="ORF">GCM10022419_118300</name>
</gene>
<dbReference type="SUPFAM" id="SSF51445">
    <property type="entry name" value="(Trans)glycosidases"/>
    <property type="match status" value="1"/>
</dbReference>
<comment type="similarity">
    <text evidence="2">Belongs to the glycosyl hydrolase 3 family.</text>
</comment>
<dbReference type="InterPro" id="IPR036881">
    <property type="entry name" value="Glyco_hydro_3_C_sf"/>
</dbReference>
<dbReference type="InterPro" id="IPR017853">
    <property type="entry name" value="GH"/>
</dbReference>
<dbReference type="EMBL" id="BAABDQ010000050">
    <property type="protein sequence ID" value="GAA3613531.1"/>
    <property type="molecule type" value="Genomic_DNA"/>
</dbReference>
<dbReference type="Proteomes" id="UP001500630">
    <property type="component" value="Unassembled WGS sequence"/>
</dbReference>
<keyword evidence="4" id="KW-0732">Signal</keyword>
<evidence type="ECO:0000259" key="7">
    <source>
        <dbReference type="Pfam" id="PF00933"/>
    </source>
</evidence>
<evidence type="ECO:0000256" key="1">
    <source>
        <dbReference type="ARBA" id="ARBA00000448"/>
    </source>
</evidence>
<dbReference type="InterPro" id="IPR036962">
    <property type="entry name" value="Glyco_hydro_3_N_sf"/>
</dbReference>
<dbReference type="Gene3D" id="3.20.20.300">
    <property type="entry name" value="Glycoside hydrolase, family 3, N-terminal domain"/>
    <property type="match status" value="1"/>
</dbReference>
<keyword evidence="10" id="KW-1185">Reference proteome</keyword>
<dbReference type="PANTHER" id="PTHR30620">
    <property type="entry name" value="PERIPLASMIC BETA-GLUCOSIDASE-RELATED"/>
    <property type="match status" value="1"/>
</dbReference>
<evidence type="ECO:0000259" key="8">
    <source>
        <dbReference type="Pfam" id="PF01915"/>
    </source>
</evidence>
<dbReference type="InterPro" id="IPR001764">
    <property type="entry name" value="Glyco_hydro_3_N"/>
</dbReference>
<feature type="domain" description="Glycoside hydrolase family 3 C-terminal" evidence="8">
    <location>
        <begin position="473"/>
        <end position="608"/>
    </location>
</feature>
<keyword evidence="6" id="KW-0326">Glycosidase</keyword>
<sequence>MLRPVSRIEPRLIHDGVAFRDLDGDGVMAPYEDPNRPIEQRVSDLISRMTPAEKAGLMCHAPVAARPDGGLAEESAGPLPVAPTTHAVRDLHLRCLTLMAPVAAGPLARWHNRLQDLAANSRLGIPVLVSSDPRHSANENPLTSVPSGGCSRWPEPLGFGAIGDAELVRAFARVIRAEYAAVGIRMAIHPMADLASEPRWCRAAGTFGADPDVVGRLAGAYVEGLQGARLGPGSVAGMVKHWPGAGPQAGGEDAHFANGRDQVYPAGLFELHREQFRPSLRAGAAAVMPYYGRPVGVPGLSEVGFAFDREVVAGLLRRDEGYDGVVCTDFGLLTAAVLPDGSVWPARAWGVEHLDRAGRALLLLDAGVDQLGGEWCPEVITELVAAGRVGEARIDESVRRVLTVLFQLGLFEDPYVDEERAVATVGRADFAAAGAAAQRRAMTLLSNDSRLLPLASGIRLYVEGIDPGAAAAYATVVNRPEDADVALVRIGAPYEPRSGLPEAFFHQGRLDLPDRQREHLCALAATVPTVIDVFLDRPAVIPELAACAAALVADFGAGDDAVLDVVFGHARPEGRLPFELPRSMAAVEAHPEDLPGGTADPVFPLGHAAETHAWHPRGEGA</sequence>
<dbReference type="EC" id="3.2.1.21" evidence="3"/>
<evidence type="ECO:0000256" key="3">
    <source>
        <dbReference type="ARBA" id="ARBA00012744"/>
    </source>
</evidence>
<dbReference type="Pfam" id="PF01915">
    <property type="entry name" value="Glyco_hydro_3_C"/>
    <property type="match status" value="1"/>
</dbReference>
<dbReference type="SUPFAM" id="SSF52279">
    <property type="entry name" value="Beta-D-glucan exohydrolase, C-terminal domain"/>
    <property type="match status" value="1"/>
</dbReference>
<comment type="caution">
    <text evidence="9">The sequence shown here is derived from an EMBL/GenBank/DDBJ whole genome shotgun (WGS) entry which is preliminary data.</text>
</comment>
<organism evidence="9 10">
    <name type="scientific">Nonomuraea rosea</name>
    <dbReference type="NCBI Taxonomy" id="638574"/>
    <lineage>
        <taxon>Bacteria</taxon>
        <taxon>Bacillati</taxon>
        <taxon>Actinomycetota</taxon>
        <taxon>Actinomycetes</taxon>
        <taxon>Streptosporangiales</taxon>
        <taxon>Streptosporangiaceae</taxon>
        <taxon>Nonomuraea</taxon>
    </lineage>
</organism>
<evidence type="ECO:0000256" key="6">
    <source>
        <dbReference type="ARBA" id="ARBA00023295"/>
    </source>
</evidence>
<evidence type="ECO:0000256" key="5">
    <source>
        <dbReference type="ARBA" id="ARBA00022801"/>
    </source>
</evidence>
<evidence type="ECO:0000256" key="2">
    <source>
        <dbReference type="ARBA" id="ARBA00005336"/>
    </source>
</evidence>
<accession>A0ABP6ZLY7</accession>
<dbReference type="GO" id="GO:0016787">
    <property type="term" value="F:hydrolase activity"/>
    <property type="evidence" value="ECO:0007669"/>
    <property type="project" value="UniProtKB-KW"/>
</dbReference>
<name>A0ABP6ZLY7_9ACTN</name>
<evidence type="ECO:0000313" key="10">
    <source>
        <dbReference type="Proteomes" id="UP001500630"/>
    </source>
</evidence>
<dbReference type="InterPro" id="IPR002772">
    <property type="entry name" value="Glyco_hydro_3_C"/>
</dbReference>
<feature type="domain" description="Glycoside hydrolase family 3 N-terminal" evidence="7">
    <location>
        <begin position="112"/>
        <end position="404"/>
    </location>
</feature>
<evidence type="ECO:0000256" key="4">
    <source>
        <dbReference type="ARBA" id="ARBA00022729"/>
    </source>
</evidence>
<dbReference type="InterPro" id="IPR051915">
    <property type="entry name" value="Cellulose_Degrad_GH3"/>
</dbReference>
<dbReference type="Pfam" id="PF00933">
    <property type="entry name" value="Glyco_hydro_3"/>
    <property type="match status" value="1"/>
</dbReference>
<dbReference type="Gene3D" id="3.40.50.1700">
    <property type="entry name" value="Glycoside hydrolase family 3 C-terminal domain"/>
    <property type="match status" value="1"/>
</dbReference>
<protein>
    <recommendedName>
        <fullName evidence="3">beta-glucosidase</fullName>
        <ecNumber evidence="3">3.2.1.21</ecNumber>
    </recommendedName>
</protein>
<evidence type="ECO:0000313" key="9">
    <source>
        <dbReference type="EMBL" id="GAA3613531.1"/>
    </source>
</evidence>
<dbReference type="PRINTS" id="PR00133">
    <property type="entry name" value="GLHYDRLASE3"/>
</dbReference>
<dbReference type="PANTHER" id="PTHR30620:SF16">
    <property type="entry name" value="LYSOSOMAL BETA GLUCOSIDASE"/>
    <property type="match status" value="1"/>
</dbReference>
<keyword evidence="5 9" id="KW-0378">Hydrolase</keyword>